<evidence type="ECO:0000256" key="1">
    <source>
        <dbReference type="SAM" id="MobiDB-lite"/>
    </source>
</evidence>
<protein>
    <recommendedName>
        <fullName evidence="5">CLAVATA3/ESR-related protein</fullName>
    </recommendedName>
</protein>
<dbReference type="InterPro" id="IPR039316">
    <property type="entry name" value="CLE25/26"/>
</dbReference>
<dbReference type="PANTHER" id="PTHR34277:SF2">
    <property type="entry name" value="CLAVATA3_ESR (CLE)-RELATED PROTEIN 26"/>
    <property type="match status" value="1"/>
</dbReference>
<keyword evidence="2" id="KW-0812">Transmembrane</keyword>
<keyword evidence="4" id="KW-1185">Reference proteome</keyword>
<feature type="region of interest" description="Disordered" evidence="1">
    <location>
        <begin position="72"/>
        <end position="106"/>
    </location>
</feature>
<dbReference type="AlphaFoldDB" id="A0AAF0WFP7"/>
<evidence type="ECO:0000256" key="2">
    <source>
        <dbReference type="SAM" id="Phobius"/>
    </source>
</evidence>
<accession>A0AAF0WFP7</accession>
<dbReference type="Proteomes" id="UP000077755">
    <property type="component" value="Chromosome 2"/>
</dbReference>
<evidence type="ECO:0000313" key="3">
    <source>
        <dbReference type="EMBL" id="WOG88804.1"/>
    </source>
</evidence>
<gene>
    <name evidence="3" type="ORF">DCAR_0208039</name>
</gene>
<keyword evidence="2" id="KW-0472">Membrane</keyword>
<evidence type="ECO:0008006" key="5">
    <source>
        <dbReference type="Google" id="ProtNLM"/>
    </source>
</evidence>
<keyword evidence="2" id="KW-1133">Transmembrane helix</keyword>
<organism evidence="3 4">
    <name type="scientific">Daucus carota subsp. sativus</name>
    <name type="common">Carrot</name>
    <dbReference type="NCBI Taxonomy" id="79200"/>
    <lineage>
        <taxon>Eukaryota</taxon>
        <taxon>Viridiplantae</taxon>
        <taxon>Streptophyta</taxon>
        <taxon>Embryophyta</taxon>
        <taxon>Tracheophyta</taxon>
        <taxon>Spermatophyta</taxon>
        <taxon>Magnoliopsida</taxon>
        <taxon>eudicotyledons</taxon>
        <taxon>Gunneridae</taxon>
        <taxon>Pentapetalae</taxon>
        <taxon>asterids</taxon>
        <taxon>campanulids</taxon>
        <taxon>Apiales</taxon>
        <taxon>Apiaceae</taxon>
        <taxon>Apioideae</taxon>
        <taxon>Scandiceae</taxon>
        <taxon>Daucinae</taxon>
        <taxon>Daucus</taxon>
        <taxon>Daucus sect. Daucus</taxon>
    </lineage>
</organism>
<reference evidence="3" key="2">
    <citation type="submission" date="2022-03" db="EMBL/GenBank/DDBJ databases">
        <title>Draft title - Genomic analysis of global carrot germplasm unveils the trajectory of domestication and the origin of high carotenoid orange carrot.</title>
        <authorList>
            <person name="Iorizzo M."/>
            <person name="Ellison S."/>
            <person name="Senalik D."/>
            <person name="Macko-Podgorni A."/>
            <person name="Grzebelus D."/>
            <person name="Bostan H."/>
            <person name="Rolling W."/>
            <person name="Curaba J."/>
            <person name="Simon P."/>
        </authorList>
    </citation>
    <scope>NUCLEOTIDE SEQUENCE</scope>
    <source>
        <tissue evidence="3">Leaf</tissue>
    </source>
</reference>
<dbReference type="EMBL" id="CP093344">
    <property type="protein sequence ID" value="WOG88804.1"/>
    <property type="molecule type" value="Genomic_DNA"/>
</dbReference>
<dbReference type="PANTHER" id="PTHR34277">
    <property type="entry name" value="CLAVATA3/ESR (CLE)-RELATED PROTEIN 26"/>
    <property type="match status" value="1"/>
</dbReference>
<sequence>MGNGGGLGFFRALFAILILLGFVLSLAGGMIESSVKSETNWINLSESEAGGLKQMKVIDHTLAKKLQVPGPNSDFNFNMNKRRVPNGPDPIHNRKAGNSGRPPGQA</sequence>
<name>A0AAF0WFP7_DAUCS</name>
<reference evidence="3" key="1">
    <citation type="journal article" date="2016" name="Nat. Genet.">
        <title>A high-quality carrot genome assembly provides new insights into carotenoid accumulation and asterid genome evolution.</title>
        <authorList>
            <person name="Iorizzo M."/>
            <person name="Ellison S."/>
            <person name="Senalik D."/>
            <person name="Zeng P."/>
            <person name="Satapoomin P."/>
            <person name="Huang J."/>
            <person name="Bowman M."/>
            <person name="Iovene M."/>
            <person name="Sanseverino W."/>
            <person name="Cavagnaro P."/>
            <person name="Yildiz M."/>
            <person name="Macko-Podgorni A."/>
            <person name="Moranska E."/>
            <person name="Grzebelus E."/>
            <person name="Grzebelus D."/>
            <person name="Ashrafi H."/>
            <person name="Zheng Z."/>
            <person name="Cheng S."/>
            <person name="Spooner D."/>
            <person name="Van Deynze A."/>
            <person name="Simon P."/>
        </authorList>
    </citation>
    <scope>NUCLEOTIDE SEQUENCE</scope>
    <source>
        <tissue evidence="3">Leaf</tissue>
    </source>
</reference>
<feature type="transmembrane region" description="Helical" evidence="2">
    <location>
        <begin position="12"/>
        <end position="31"/>
    </location>
</feature>
<proteinExistence type="predicted"/>
<evidence type="ECO:0000313" key="4">
    <source>
        <dbReference type="Proteomes" id="UP000077755"/>
    </source>
</evidence>